<gene>
    <name evidence="1" type="ORF">MM415A05019_0009</name>
    <name evidence="2" type="ORF">MM415B08855_0004</name>
    <name evidence="3" type="ORF">TM448B07004_0007</name>
</gene>
<reference evidence="2" key="1">
    <citation type="submission" date="2020-03" db="EMBL/GenBank/DDBJ databases">
        <title>The deep terrestrial virosphere.</title>
        <authorList>
            <person name="Holmfeldt K."/>
            <person name="Nilsson E."/>
            <person name="Simone D."/>
            <person name="Lopez-Fernandez M."/>
            <person name="Wu X."/>
            <person name="de Brujin I."/>
            <person name="Lundin D."/>
            <person name="Andersson A."/>
            <person name="Bertilsson S."/>
            <person name="Dopson M."/>
        </authorList>
    </citation>
    <scope>NUCLEOTIDE SEQUENCE</scope>
    <source>
        <strain evidence="1">MM415A05019</strain>
        <strain evidence="2">MM415B08855</strain>
        <strain evidence="3">TM448B07004</strain>
    </source>
</reference>
<evidence type="ECO:0000313" key="1">
    <source>
        <dbReference type="EMBL" id="QJA69160.1"/>
    </source>
</evidence>
<evidence type="ECO:0000313" key="2">
    <source>
        <dbReference type="EMBL" id="QJA96403.1"/>
    </source>
</evidence>
<name>A0A6M3LP48_9ZZZZ</name>
<accession>A0A6M3LP48</accession>
<dbReference type="AlphaFoldDB" id="A0A6M3LP48"/>
<dbReference type="EMBL" id="MT141682">
    <property type="protein sequence ID" value="QJA69160.1"/>
    <property type="molecule type" value="Genomic_DNA"/>
</dbReference>
<dbReference type="EMBL" id="MT145162">
    <property type="protein sequence ID" value="QJI04250.1"/>
    <property type="molecule type" value="Genomic_DNA"/>
</dbReference>
<protein>
    <submittedName>
        <fullName evidence="2">Uncharacterized protein</fullName>
    </submittedName>
</protein>
<dbReference type="EMBL" id="MT143397">
    <property type="protein sequence ID" value="QJA96403.1"/>
    <property type="molecule type" value="Genomic_DNA"/>
</dbReference>
<organism evidence="2">
    <name type="scientific">viral metagenome</name>
    <dbReference type="NCBI Taxonomy" id="1070528"/>
    <lineage>
        <taxon>unclassified sequences</taxon>
        <taxon>metagenomes</taxon>
        <taxon>organismal metagenomes</taxon>
    </lineage>
</organism>
<evidence type="ECO:0000313" key="3">
    <source>
        <dbReference type="EMBL" id="QJI04250.1"/>
    </source>
</evidence>
<proteinExistence type="predicted"/>
<sequence>MQMVKCKKCGTDYKVLCHVCYPEPMDKYEEFFTSVSCLLVEGPEFMTKLEIYEAIKKEWKRCLEVK</sequence>